<feature type="domain" description="Glycosyl transferase family 1" evidence="3">
    <location>
        <begin position="219"/>
        <end position="351"/>
    </location>
</feature>
<dbReference type="CDD" id="cd03801">
    <property type="entry name" value="GT4_PimA-like"/>
    <property type="match status" value="1"/>
</dbReference>
<dbReference type="InterPro" id="IPR028098">
    <property type="entry name" value="Glyco_trans_4-like_N"/>
</dbReference>
<protein>
    <recommendedName>
        <fullName evidence="7">Glycosyltransferase</fullName>
    </recommendedName>
</protein>
<dbReference type="PANTHER" id="PTHR12526">
    <property type="entry name" value="GLYCOSYLTRANSFERASE"/>
    <property type="match status" value="1"/>
</dbReference>
<evidence type="ECO:0000259" key="3">
    <source>
        <dbReference type="Pfam" id="PF00534"/>
    </source>
</evidence>
<proteinExistence type="predicted"/>
<dbReference type="GO" id="GO:0016757">
    <property type="term" value="F:glycosyltransferase activity"/>
    <property type="evidence" value="ECO:0007669"/>
    <property type="project" value="UniProtKB-KW"/>
</dbReference>
<comment type="caution">
    <text evidence="5">The sequence shown here is derived from an EMBL/GenBank/DDBJ whole genome shotgun (WGS) entry which is preliminary data.</text>
</comment>
<accession>A0AAE3HA52</accession>
<dbReference type="Pfam" id="PF00534">
    <property type="entry name" value="Glycos_transf_1"/>
    <property type="match status" value="1"/>
</dbReference>
<dbReference type="Gene3D" id="3.40.50.2000">
    <property type="entry name" value="Glycogen Phosphorylase B"/>
    <property type="match status" value="2"/>
</dbReference>
<evidence type="ECO:0008006" key="7">
    <source>
        <dbReference type="Google" id="ProtNLM"/>
    </source>
</evidence>
<dbReference type="SUPFAM" id="SSF53756">
    <property type="entry name" value="UDP-Glycosyltransferase/glycogen phosphorylase"/>
    <property type="match status" value="1"/>
</dbReference>
<dbReference type="Pfam" id="PF13439">
    <property type="entry name" value="Glyco_transf_4"/>
    <property type="match status" value="1"/>
</dbReference>
<keyword evidence="2" id="KW-0808">Transferase</keyword>
<dbReference type="PANTHER" id="PTHR12526:SF510">
    <property type="entry name" value="D-INOSITOL 3-PHOSPHATE GLYCOSYLTRANSFERASE"/>
    <property type="match status" value="1"/>
</dbReference>
<evidence type="ECO:0000256" key="2">
    <source>
        <dbReference type="ARBA" id="ARBA00022679"/>
    </source>
</evidence>
<dbReference type="EMBL" id="JTEO01000004">
    <property type="protein sequence ID" value="MCQ6962760.1"/>
    <property type="molecule type" value="Genomic_DNA"/>
</dbReference>
<keyword evidence="6" id="KW-1185">Reference proteome</keyword>
<evidence type="ECO:0000259" key="4">
    <source>
        <dbReference type="Pfam" id="PF13439"/>
    </source>
</evidence>
<dbReference type="Proteomes" id="UP001206983">
    <property type="component" value="Unassembled WGS sequence"/>
</dbReference>
<feature type="domain" description="Glycosyltransferase subfamily 4-like N-terminal" evidence="4">
    <location>
        <begin position="14"/>
        <end position="198"/>
    </location>
</feature>
<keyword evidence="1" id="KW-0328">Glycosyltransferase</keyword>
<gene>
    <name evidence="5" type="ORF">PV02_06565</name>
</gene>
<organism evidence="5 6">
    <name type="scientific">Methanolobus chelungpuianus</name>
    <dbReference type="NCBI Taxonomy" id="502115"/>
    <lineage>
        <taxon>Archaea</taxon>
        <taxon>Methanobacteriati</taxon>
        <taxon>Methanobacteriota</taxon>
        <taxon>Stenosarchaea group</taxon>
        <taxon>Methanomicrobia</taxon>
        <taxon>Methanosarcinales</taxon>
        <taxon>Methanosarcinaceae</taxon>
        <taxon>Methanolobus</taxon>
    </lineage>
</organism>
<dbReference type="InterPro" id="IPR001296">
    <property type="entry name" value="Glyco_trans_1"/>
</dbReference>
<evidence type="ECO:0000313" key="6">
    <source>
        <dbReference type="Proteomes" id="UP001206983"/>
    </source>
</evidence>
<reference evidence="5 6" key="1">
    <citation type="journal article" date="2011" name="Appl. Environ. Microbiol.">
        <title>Methanogenic archaea isolated from Taiwan's Chelungpu fault.</title>
        <authorList>
            <person name="Wu S.Y."/>
            <person name="Lai M.C."/>
        </authorList>
    </citation>
    <scope>NUCLEOTIDE SEQUENCE [LARGE SCALE GENOMIC DNA]</scope>
    <source>
        <strain evidence="5 6">St545Mb</strain>
    </source>
</reference>
<dbReference type="RefSeq" id="WP_256622595.1">
    <property type="nucleotide sequence ID" value="NZ_JTEO01000004.1"/>
</dbReference>
<dbReference type="AlphaFoldDB" id="A0AAE3HA52"/>
<evidence type="ECO:0000313" key="5">
    <source>
        <dbReference type="EMBL" id="MCQ6962760.1"/>
    </source>
</evidence>
<sequence length="379" mass="42624">MNILISVENFYPAIGGAEISLAALAQKLAEKHKVYVVQPGEKDETICLNEIHVVKKMIPSFFSRWLVRSYQILKSSYWAKNLEVEINKIRPDLIITQLNFAPVSIDMAVKHGVPSILFIRSYEHFCPIGFINGTDCNKKCNSCIPLKSKHHFLCLTRWLKWNSNAIRNADLVIANSYFVSSLTKMWYGVEPSVVYPTIKNERYQSDFESKQYISIIKPTQAKGAGIFLKIAETLPDKKFIAVGGDGTVMNKKIISSHRNVEFIEWTSNMGEIYAKTKILLAPAEWPEPFGRVIIEAGINGIPSIASKRGGLPEAVGKGGTLVDNIYDIGEWVKAIKCLDDNGTYDCLSKNAILHAQEFEFEANYSRFIHVVKEKLGLTI</sequence>
<evidence type="ECO:0000256" key="1">
    <source>
        <dbReference type="ARBA" id="ARBA00022676"/>
    </source>
</evidence>
<name>A0AAE3HA52_9EURY</name>